<sequence length="126" mass="13581">MSLKTHIAASALVLLTASSLLAQEMKGHDMKGMDHSAMQKNGNASTKAFEDASAQMHKKMMIDYSGDADVDFVRGMIPHHEGAIAMAKIELAHGKDPALRKLAEDVIKAQAAEIADMQAWLKAHGK</sequence>
<evidence type="ECO:0000256" key="1">
    <source>
        <dbReference type="SAM" id="SignalP"/>
    </source>
</evidence>
<accession>A0A561R3Y0</accession>
<keyword evidence="1" id="KW-0732">Signal</keyword>
<name>A0A561R3Y0_9HYPH</name>
<dbReference type="Proteomes" id="UP000320653">
    <property type="component" value="Unassembled WGS sequence"/>
</dbReference>
<feature type="domain" description="DUF305" evidence="2">
    <location>
        <begin position="28"/>
        <end position="121"/>
    </location>
</feature>
<dbReference type="Gene3D" id="1.20.1260.10">
    <property type="match status" value="1"/>
</dbReference>
<feature type="signal peptide" evidence="1">
    <location>
        <begin position="1"/>
        <end position="22"/>
    </location>
</feature>
<dbReference type="InterPro" id="IPR005183">
    <property type="entry name" value="DUF305_CopM-like"/>
</dbReference>
<dbReference type="AlphaFoldDB" id="A0A561R3Y0"/>
<evidence type="ECO:0000313" key="3">
    <source>
        <dbReference type="EMBL" id="TWF57338.1"/>
    </source>
</evidence>
<organism evidence="3 4">
    <name type="scientific">Neorhizobium alkalisoli</name>
    <dbReference type="NCBI Taxonomy" id="528178"/>
    <lineage>
        <taxon>Bacteria</taxon>
        <taxon>Pseudomonadati</taxon>
        <taxon>Pseudomonadota</taxon>
        <taxon>Alphaproteobacteria</taxon>
        <taxon>Hyphomicrobiales</taxon>
        <taxon>Rhizobiaceae</taxon>
        <taxon>Rhizobium/Agrobacterium group</taxon>
        <taxon>Neorhizobium</taxon>
    </lineage>
</organism>
<proteinExistence type="predicted"/>
<evidence type="ECO:0000313" key="4">
    <source>
        <dbReference type="Proteomes" id="UP000320653"/>
    </source>
</evidence>
<feature type="chain" id="PRO_5021980138" evidence="1">
    <location>
        <begin position="23"/>
        <end position="126"/>
    </location>
</feature>
<dbReference type="InterPro" id="IPR012347">
    <property type="entry name" value="Ferritin-like"/>
</dbReference>
<protein>
    <submittedName>
        <fullName evidence="3">DUF305 family protein family protein</fullName>
    </submittedName>
</protein>
<evidence type="ECO:0000259" key="2">
    <source>
        <dbReference type="Pfam" id="PF03713"/>
    </source>
</evidence>
<dbReference type="RefSeq" id="WP_145635813.1">
    <property type="nucleotide sequence ID" value="NZ_VIWP01000002.1"/>
</dbReference>
<keyword evidence="4" id="KW-1185">Reference proteome</keyword>
<reference evidence="3 4" key="1">
    <citation type="submission" date="2019-06" db="EMBL/GenBank/DDBJ databases">
        <title>Sorghum-associated microbial communities from plants grown in Nebraska, USA.</title>
        <authorList>
            <person name="Schachtman D."/>
        </authorList>
    </citation>
    <scope>NUCLEOTIDE SEQUENCE [LARGE SCALE GENOMIC DNA]</scope>
    <source>
        <strain evidence="3 4">1225</strain>
    </source>
</reference>
<dbReference type="PANTHER" id="PTHR36933">
    <property type="entry name" value="SLL0788 PROTEIN"/>
    <property type="match status" value="1"/>
</dbReference>
<dbReference type="OrthoDB" id="517560at2"/>
<dbReference type="EMBL" id="VIWP01000002">
    <property type="protein sequence ID" value="TWF57338.1"/>
    <property type="molecule type" value="Genomic_DNA"/>
</dbReference>
<comment type="caution">
    <text evidence="3">The sequence shown here is derived from an EMBL/GenBank/DDBJ whole genome shotgun (WGS) entry which is preliminary data.</text>
</comment>
<dbReference type="PANTHER" id="PTHR36933:SF1">
    <property type="entry name" value="SLL0788 PROTEIN"/>
    <property type="match status" value="1"/>
</dbReference>
<dbReference type="Pfam" id="PF03713">
    <property type="entry name" value="DUF305"/>
    <property type="match status" value="1"/>
</dbReference>
<gene>
    <name evidence="3" type="ORF">FHW37_102981</name>
</gene>